<dbReference type="Proteomes" id="UP000464054">
    <property type="component" value="Chromosome"/>
</dbReference>
<feature type="region of interest" description="Disordered" evidence="1">
    <location>
        <begin position="128"/>
        <end position="147"/>
    </location>
</feature>
<organism evidence="3 4">
    <name type="scientific">Pectobacterium parvum</name>
    <dbReference type="NCBI Taxonomy" id="2778550"/>
    <lineage>
        <taxon>Bacteria</taxon>
        <taxon>Pseudomonadati</taxon>
        <taxon>Pseudomonadota</taxon>
        <taxon>Gammaproteobacteria</taxon>
        <taxon>Enterobacterales</taxon>
        <taxon>Pectobacteriaceae</taxon>
        <taxon>Pectobacterium</taxon>
    </lineage>
</organism>
<sequence>MATINTSARGVSVQPLNQVIPDSNKGKCINKLVGNTEQVKNSSTGFSQQGARSKSSCYLVKFVEYVRGVFSKLLTSQGGKSERAAYGRAASEARMKSATNAESVDKAKQKTAGVEKANKSPVILKMDAKSIPLPPPPPPRSKSAPSLLSGRITASNNINANKGGQVKGSQDSLIDELSAKLAKRAGAENIMDKNTPPQELKPWQKELAEERAAYARGKSGREAADAKEETRVASAIKAKKAKQEAAKAAETERVNKLLVPLKMDAKGIPLPPPPPLSRSLSYPLVLSNRTGTSDNINANKLGNKGAQVKGLQDDLFAELSAKLAKRAGTENIIDEKTTSQAQKPWEKELAEHRETYARAASEAKEEARVALALKAEAVEKEKQKAAEAEKANKSSVILKMDANGIPLPPSPVGNYRTL</sequence>
<dbReference type="RefSeq" id="WP_039513336.1">
    <property type="nucleotide sequence ID" value="NZ_CP046377.1"/>
</dbReference>
<evidence type="ECO:0000313" key="3">
    <source>
        <dbReference type="EMBL" id="QHQ23932.1"/>
    </source>
</evidence>
<name>A0AAP9IFV8_9GAMM</name>
<proteinExistence type="predicted"/>
<evidence type="ECO:0000256" key="1">
    <source>
        <dbReference type="SAM" id="MobiDB-lite"/>
    </source>
</evidence>
<dbReference type="EMBL" id="JBIXKD010000011">
    <property type="protein sequence ID" value="MFJ5322024.1"/>
    <property type="molecule type" value="Genomic_DNA"/>
</dbReference>
<evidence type="ECO:0000313" key="2">
    <source>
        <dbReference type="EMBL" id="MFJ5322024.1"/>
    </source>
</evidence>
<reference evidence="3" key="2">
    <citation type="journal article" date="2022" name="Plant Pathol J">
        <title>Comparative Genomic Analysis of Pathogenic Factors of Pectobacterium Species Isolated in South Korea Using Whole-Genome Sequencing.</title>
        <authorList>
            <person name="Jee S."/>
            <person name="Kang I.J."/>
            <person name="Bak G."/>
            <person name="Kang S."/>
            <person name="Lee J."/>
            <person name="Heu S."/>
            <person name="Hwang I."/>
        </authorList>
    </citation>
    <scope>NUCLEOTIDE SEQUENCE</scope>
    <source>
        <strain evidence="3">PZ1</strain>
    </source>
</reference>
<dbReference type="EMBL" id="CP046377">
    <property type="protein sequence ID" value="QHQ23932.1"/>
    <property type="molecule type" value="Genomic_DNA"/>
</dbReference>
<dbReference type="Proteomes" id="UP001617714">
    <property type="component" value="Unassembled WGS sequence"/>
</dbReference>
<reference evidence="4" key="1">
    <citation type="submission" date="2019-11" db="EMBL/GenBank/DDBJ databases">
        <authorList>
            <person name="Jee S."/>
        </authorList>
    </citation>
    <scope>NUCLEOTIDE SEQUENCE [LARGE SCALE GENOMIC DNA]</scope>
    <source>
        <strain evidence="4">PZ1</strain>
    </source>
</reference>
<feature type="region of interest" description="Disordered" evidence="1">
    <location>
        <begin position="383"/>
        <end position="418"/>
    </location>
</feature>
<feature type="region of interest" description="Disordered" evidence="1">
    <location>
        <begin position="88"/>
        <end position="116"/>
    </location>
</feature>
<keyword evidence="5" id="KW-1185">Reference proteome</keyword>
<gene>
    <name evidence="2" type="ORF">ACIPSN_11795</name>
    <name evidence="3" type="ORF">GMX10_07465</name>
</gene>
<evidence type="ECO:0000313" key="4">
    <source>
        <dbReference type="Proteomes" id="UP000464054"/>
    </source>
</evidence>
<reference evidence="2 5" key="3">
    <citation type="submission" date="2024-10" db="EMBL/GenBank/DDBJ databases">
        <authorList>
            <person name="Lu C.-H."/>
        </authorList>
    </citation>
    <scope>NUCLEOTIDE SEQUENCE [LARGE SCALE GENOMIC DNA]</scope>
    <source>
        <strain evidence="2 5">22QBSP01-2</strain>
    </source>
</reference>
<feature type="compositionally biased region" description="Basic and acidic residues" evidence="1">
    <location>
        <begin position="383"/>
        <end position="392"/>
    </location>
</feature>
<protein>
    <submittedName>
        <fullName evidence="3">Uncharacterized protein</fullName>
    </submittedName>
</protein>
<evidence type="ECO:0000313" key="5">
    <source>
        <dbReference type="Proteomes" id="UP001617714"/>
    </source>
</evidence>
<dbReference type="AlphaFoldDB" id="A0AAP9IFV8"/>
<accession>A0AAP9IFV8</accession>